<accession>A0ABU9XQA7</accession>
<gene>
    <name evidence="2" type="ORF">ABC969_06190</name>
</gene>
<keyword evidence="3" id="KW-1185">Reference proteome</keyword>
<comment type="caution">
    <text evidence="2">The sequence shown here is derived from an EMBL/GenBank/DDBJ whole genome shotgun (WGS) entry which is preliminary data.</text>
</comment>
<organism evidence="2 3">
    <name type="scientific">Sphingomonas qilianensis</name>
    <dbReference type="NCBI Taxonomy" id="1736690"/>
    <lineage>
        <taxon>Bacteria</taxon>
        <taxon>Pseudomonadati</taxon>
        <taxon>Pseudomonadota</taxon>
        <taxon>Alphaproteobacteria</taxon>
        <taxon>Sphingomonadales</taxon>
        <taxon>Sphingomonadaceae</taxon>
        <taxon>Sphingomonas</taxon>
    </lineage>
</organism>
<dbReference type="Proteomes" id="UP001404104">
    <property type="component" value="Unassembled WGS sequence"/>
</dbReference>
<dbReference type="EMBL" id="JBDIMF010000001">
    <property type="protein sequence ID" value="MEN2786012.1"/>
    <property type="molecule type" value="Genomic_DNA"/>
</dbReference>
<reference evidence="2 3" key="1">
    <citation type="submission" date="2024-05" db="EMBL/GenBank/DDBJ databases">
        <authorList>
            <person name="Liu Q."/>
            <person name="Xin Y.-H."/>
        </authorList>
    </citation>
    <scope>NUCLEOTIDE SEQUENCE [LARGE SCALE GENOMIC DNA]</scope>
    <source>
        <strain evidence="2 3">CGMCC 1.15349</strain>
    </source>
</reference>
<protein>
    <submittedName>
        <fullName evidence="2">Uncharacterized protein</fullName>
    </submittedName>
</protein>
<feature type="region of interest" description="Disordered" evidence="1">
    <location>
        <begin position="39"/>
        <end position="58"/>
    </location>
</feature>
<sequence length="102" mass="10522">MSIVLTATFDTRREAEMTVERLVQEFKFDRAAISVTAGGDANSAGVEPAGADDTGRASPDDAALTGAIVVSIDVPDEAAAAQVRDAFGEFNASGVVETDTDE</sequence>
<name>A0ABU9XQA7_9SPHN</name>
<evidence type="ECO:0000313" key="3">
    <source>
        <dbReference type="Proteomes" id="UP001404104"/>
    </source>
</evidence>
<dbReference type="RefSeq" id="WP_345863694.1">
    <property type="nucleotide sequence ID" value="NZ_JBDIMF010000001.1"/>
</dbReference>
<evidence type="ECO:0000256" key="1">
    <source>
        <dbReference type="SAM" id="MobiDB-lite"/>
    </source>
</evidence>
<proteinExistence type="predicted"/>
<evidence type="ECO:0000313" key="2">
    <source>
        <dbReference type="EMBL" id="MEN2786012.1"/>
    </source>
</evidence>